<sequence length="857" mass="93443">MAGSLGTSESCPGAATLLPFAPIIRLIAQNGGQIGNSNSSRPPFQKDTDPASDNLACFCITEANDVQRLTACAVADAHPEKENGYVTISKFYYGSPPPTGPIRKKETALTMISRQMRFLLLCHRLVNCIGVSMPCQLSTSPSRTRSGPCLAVKRPGVPRDPFARMPDVHFQGVQTARLVCSSVPSKTPATVRFAGGTVHSGQGLKISPVTIDVQFLPPCATRLVKASLGGLRRIGDSRPRPGPGFAKRALLNLQITTQLNRAAVPTLSLKTGLARALSVGALSTTFNFSLESAGSTKCLGYLSQTLAELTCASIYPPTTPLRRDDGKTGAWIAMFWDGAKTDSRLTIPAARLRAASPPNMLRERQSTSRAWNKDISSETSDGPERASVGLEKSQPDPEMTDSMKEVSIAGQADQASSTAVLEILLSVSGQAGVGSYCQLLASRRVTTSADGVHNLTDLNGATDKLSNYCRLVTGPSLTGPYYGQKNADYRSTVVLSAATCPHQRLATSINILPSLHSVLRLPLRSDPKRLNPQNLSETTCNCPWNNLSEKPSDHKTYPARPKLANGVTRRRHTAGFRERFGGIVIITLRLGDGFIFCDLPWSDDGEWAAKQVRWILIASHTIGTAHPAQIHHPRRGRGTQVCTQVCSMVEASHIVARVWEIRCNLRSPLYGFCQTGRHKRRILLSRRPIHSHMGRIQKVKKEFLFQKSGNRPIENEGQQAAGPLRPSPRLHSLNAGPQDSRLPGFRSPENADLRAKVQDSRPRFMWVVTSPPCSALEHHDSPSQTGLENMLRRCGPVIPKAARATGLEPLHNNVVYPIGPLAQRCYRKFLPCMPKRRISWADCMNVRMFGGFCLFAS</sequence>
<dbReference type="EMBL" id="MPDP01000175">
    <property type="protein sequence ID" value="KAK1473241.1"/>
    <property type="molecule type" value="Genomic_DNA"/>
</dbReference>
<name>A0AAI9V6M1_9PEZI</name>
<accession>A0AAI9V6M1</accession>
<feature type="compositionally biased region" description="Basic and acidic residues" evidence="1">
    <location>
        <begin position="361"/>
        <end position="376"/>
    </location>
</feature>
<feature type="region of interest" description="Disordered" evidence="1">
    <location>
        <begin position="709"/>
        <end position="748"/>
    </location>
</feature>
<evidence type="ECO:0000256" key="1">
    <source>
        <dbReference type="SAM" id="MobiDB-lite"/>
    </source>
</evidence>
<protein>
    <submittedName>
        <fullName evidence="2">Uncharacterized protein</fullName>
    </submittedName>
</protein>
<keyword evidence="3" id="KW-1185">Reference proteome</keyword>
<evidence type="ECO:0000313" key="3">
    <source>
        <dbReference type="Proteomes" id="UP001239213"/>
    </source>
</evidence>
<dbReference type="Proteomes" id="UP001239213">
    <property type="component" value="Unassembled WGS sequence"/>
</dbReference>
<reference evidence="2" key="1">
    <citation type="submission" date="2016-11" db="EMBL/GenBank/DDBJ databases">
        <title>The genome sequence of Colletotrichum cuscutae.</title>
        <authorList>
            <person name="Baroncelli R."/>
        </authorList>
    </citation>
    <scope>NUCLEOTIDE SEQUENCE</scope>
    <source>
        <strain evidence="2">IMI 304802</strain>
    </source>
</reference>
<comment type="caution">
    <text evidence="2">The sequence shown here is derived from an EMBL/GenBank/DDBJ whole genome shotgun (WGS) entry which is preliminary data.</text>
</comment>
<organism evidence="2 3">
    <name type="scientific">Colletotrichum cuscutae</name>
    <dbReference type="NCBI Taxonomy" id="1209917"/>
    <lineage>
        <taxon>Eukaryota</taxon>
        <taxon>Fungi</taxon>
        <taxon>Dikarya</taxon>
        <taxon>Ascomycota</taxon>
        <taxon>Pezizomycotina</taxon>
        <taxon>Sordariomycetes</taxon>
        <taxon>Hypocreomycetidae</taxon>
        <taxon>Glomerellales</taxon>
        <taxon>Glomerellaceae</taxon>
        <taxon>Colletotrichum</taxon>
        <taxon>Colletotrichum acutatum species complex</taxon>
    </lineage>
</organism>
<evidence type="ECO:0000313" key="2">
    <source>
        <dbReference type="EMBL" id="KAK1473241.1"/>
    </source>
</evidence>
<proteinExistence type="predicted"/>
<feature type="region of interest" description="Disordered" evidence="1">
    <location>
        <begin position="356"/>
        <end position="401"/>
    </location>
</feature>
<dbReference type="AlphaFoldDB" id="A0AAI9V6M1"/>
<gene>
    <name evidence="2" type="ORF">CCUS01_17221</name>
</gene>